<dbReference type="PANTHER" id="PTHR43404:SF2">
    <property type="entry name" value="LIPOPOLYSACCHARIDE CHOLINEPHOSPHOTRANSFERASE LICD"/>
    <property type="match status" value="1"/>
</dbReference>
<dbReference type="InterPro" id="IPR052942">
    <property type="entry name" value="LPS_cholinephosphotransferase"/>
</dbReference>
<feature type="domain" description="LicD/FKTN/FKRP nucleotidyltransferase" evidence="1">
    <location>
        <begin position="26"/>
        <end position="265"/>
    </location>
</feature>
<evidence type="ECO:0000313" key="3">
    <source>
        <dbReference type="Proteomes" id="UP000288279"/>
    </source>
</evidence>
<gene>
    <name evidence="2" type="ORF">CWI83_04990</name>
</gene>
<protein>
    <recommendedName>
        <fullName evidence="1">LicD/FKTN/FKRP nucleotidyltransferase domain-containing protein</fullName>
    </recommendedName>
</protein>
<dbReference type="EMBL" id="PIQG01000002">
    <property type="protein sequence ID" value="RUO78388.1"/>
    <property type="molecule type" value="Genomic_DNA"/>
</dbReference>
<dbReference type="PANTHER" id="PTHR43404">
    <property type="entry name" value="LIPOPOLYSACCHARIDE CHOLINEPHOSPHOTRANSFERASE LICD"/>
    <property type="match status" value="1"/>
</dbReference>
<keyword evidence="3" id="KW-1185">Reference proteome</keyword>
<name>A0A432ZK89_9GAMM</name>
<dbReference type="InterPro" id="IPR007074">
    <property type="entry name" value="LicD/FKTN/FKRP_NTP_transf"/>
</dbReference>
<comment type="caution">
    <text evidence="2">The sequence shown here is derived from an EMBL/GenBank/DDBJ whole genome shotgun (WGS) entry which is preliminary data.</text>
</comment>
<proteinExistence type="predicted"/>
<dbReference type="Pfam" id="PF04991">
    <property type="entry name" value="LicD"/>
    <property type="match status" value="1"/>
</dbReference>
<evidence type="ECO:0000313" key="2">
    <source>
        <dbReference type="EMBL" id="RUO78388.1"/>
    </source>
</evidence>
<evidence type="ECO:0000259" key="1">
    <source>
        <dbReference type="Pfam" id="PF04991"/>
    </source>
</evidence>
<reference evidence="2 3" key="1">
    <citation type="journal article" date="2011" name="Front. Microbiol.">
        <title>Genomic signatures of strain selection and enhancement in Bacillus atrophaeus var. globigii, a historical biowarfare simulant.</title>
        <authorList>
            <person name="Gibbons H.S."/>
            <person name="Broomall S.M."/>
            <person name="McNew L.A."/>
            <person name="Daligault H."/>
            <person name="Chapman C."/>
            <person name="Bruce D."/>
            <person name="Karavis M."/>
            <person name="Krepps M."/>
            <person name="McGregor P.A."/>
            <person name="Hong C."/>
            <person name="Park K.H."/>
            <person name="Akmal A."/>
            <person name="Feldman A."/>
            <person name="Lin J.S."/>
            <person name="Chang W.E."/>
            <person name="Higgs B.W."/>
            <person name="Demirev P."/>
            <person name="Lindquist J."/>
            <person name="Liem A."/>
            <person name="Fochler E."/>
            <person name="Read T.D."/>
            <person name="Tapia R."/>
            <person name="Johnson S."/>
            <person name="Bishop-Lilly K.A."/>
            <person name="Detter C."/>
            <person name="Han C."/>
            <person name="Sozhamannan S."/>
            <person name="Rosenzweig C.N."/>
            <person name="Skowronski E.W."/>
        </authorList>
    </citation>
    <scope>NUCLEOTIDE SEQUENCE [LARGE SCALE GENOMIC DNA]</scope>
    <source>
        <strain evidence="2 3">PIT1</strain>
    </source>
</reference>
<organism evidence="2 3">
    <name type="scientific">Pseudidiomarina taiwanensis</name>
    <dbReference type="NCBI Taxonomy" id="337250"/>
    <lineage>
        <taxon>Bacteria</taxon>
        <taxon>Pseudomonadati</taxon>
        <taxon>Pseudomonadota</taxon>
        <taxon>Gammaproteobacteria</taxon>
        <taxon>Alteromonadales</taxon>
        <taxon>Idiomarinaceae</taxon>
        <taxon>Pseudidiomarina</taxon>
    </lineage>
</organism>
<dbReference type="OrthoDB" id="9786100at2"/>
<dbReference type="AlphaFoldDB" id="A0A432ZK89"/>
<dbReference type="GO" id="GO:0009100">
    <property type="term" value="P:glycoprotein metabolic process"/>
    <property type="evidence" value="ECO:0007669"/>
    <property type="project" value="UniProtKB-ARBA"/>
</dbReference>
<accession>A0A432ZK89</accession>
<sequence>MPKSTSQNPALHAALLEMLVDLDTLCRSHKLNYQLAAGTLLGAIREQQLIGWDKDADICLPRADFDRFMRVAEQSLPKRYFLQHWLSEESYFSLVTKLRLRGTRRISENVPEQLPNPTTHEGIAVDVFPFDAVQPNSLLGRFHMWLCANFKLLVLLRLVGAQKRLFKNRRPLWQQSIAWLAYHILRVVPKSTFMKLYYRLVTFYSRKKKPTGYVACLVSMPRAAKQRLPRIRPLNSITDTVTADLYDFDFPVPHNYHQVLSNLYGDYMQPPPPAERHLGMHVEFGIPES</sequence>
<dbReference type="RefSeq" id="WP_126826588.1">
    <property type="nucleotide sequence ID" value="NZ_PIQG01000002.1"/>
</dbReference>
<dbReference type="Proteomes" id="UP000288279">
    <property type="component" value="Unassembled WGS sequence"/>
</dbReference>